<dbReference type="PANTHER" id="PTHR24305">
    <property type="entry name" value="CYTOCHROME P450"/>
    <property type="match status" value="1"/>
</dbReference>
<dbReference type="SUPFAM" id="SSF48264">
    <property type="entry name" value="Cytochrome P450"/>
    <property type="match status" value="1"/>
</dbReference>
<keyword evidence="8" id="KW-1185">Reference proteome</keyword>
<evidence type="ECO:0000313" key="7">
    <source>
        <dbReference type="EMBL" id="KAK9782736.1"/>
    </source>
</evidence>
<keyword evidence="3 6" id="KW-0349">Heme</keyword>
<proteinExistence type="inferred from homology"/>
<dbReference type="CDD" id="cd11070">
    <property type="entry name" value="CYP56-like"/>
    <property type="match status" value="1"/>
</dbReference>
<evidence type="ECO:0000256" key="5">
    <source>
        <dbReference type="ARBA" id="ARBA00023004"/>
    </source>
</evidence>
<protein>
    <submittedName>
        <fullName evidence="7">Cytochrome P450</fullName>
    </submittedName>
</protein>
<accession>A0ABR2Y7W9</accession>
<dbReference type="InterPro" id="IPR050121">
    <property type="entry name" value="Cytochrome_P450_monoxygenase"/>
</dbReference>
<dbReference type="EMBL" id="JARVKM010000002">
    <property type="protein sequence ID" value="KAK9782736.1"/>
    <property type="molecule type" value="Genomic_DNA"/>
</dbReference>
<dbReference type="PRINTS" id="PR00463">
    <property type="entry name" value="EP450I"/>
</dbReference>
<keyword evidence="6" id="KW-0503">Monooxygenase</keyword>
<organism evidence="7 8">
    <name type="scientific">Seiridium cardinale</name>
    <dbReference type="NCBI Taxonomy" id="138064"/>
    <lineage>
        <taxon>Eukaryota</taxon>
        <taxon>Fungi</taxon>
        <taxon>Dikarya</taxon>
        <taxon>Ascomycota</taxon>
        <taxon>Pezizomycotina</taxon>
        <taxon>Sordariomycetes</taxon>
        <taxon>Xylariomycetidae</taxon>
        <taxon>Amphisphaeriales</taxon>
        <taxon>Sporocadaceae</taxon>
        <taxon>Seiridium</taxon>
    </lineage>
</organism>
<dbReference type="PRINTS" id="PR00385">
    <property type="entry name" value="P450"/>
</dbReference>
<dbReference type="InterPro" id="IPR001128">
    <property type="entry name" value="Cyt_P450"/>
</dbReference>
<dbReference type="PROSITE" id="PS00086">
    <property type="entry name" value="CYTOCHROME_P450"/>
    <property type="match status" value="1"/>
</dbReference>
<dbReference type="Gene3D" id="1.10.630.10">
    <property type="entry name" value="Cytochrome P450"/>
    <property type="match status" value="1"/>
</dbReference>
<dbReference type="InterPro" id="IPR036396">
    <property type="entry name" value="Cyt_P450_sf"/>
</dbReference>
<evidence type="ECO:0000256" key="3">
    <source>
        <dbReference type="ARBA" id="ARBA00022617"/>
    </source>
</evidence>
<gene>
    <name evidence="7" type="ORF">SCAR479_01079</name>
</gene>
<evidence type="ECO:0000256" key="1">
    <source>
        <dbReference type="ARBA" id="ARBA00001971"/>
    </source>
</evidence>
<evidence type="ECO:0000256" key="6">
    <source>
        <dbReference type="RuleBase" id="RU000461"/>
    </source>
</evidence>
<keyword evidence="4 6" id="KW-0479">Metal-binding</keyword>
<reference evidence="7 8" key="1">
    <citation type="submission" date="2024-02" db="EMBL/GenBank/DDBJ databases">
        <title>First draft genome assembly of two strains of Seiridium cardinale.</title>
        <authorList>
            <person name="Emiliani G."/>
            <person name="Scali E."/>
        </authorList>
    </citation>
    <scope>NUCLEOTIDE SEQUENCE [LARGE SCALE GENOMIC DNA]</scope>
    <source>
        <strain evidence="7 8">BM-138-000479</strain>
    </source>
</reference>
<dbReference type="InterPro" id="IPR002401">
    <property type="entry name" value="Cyt_P450_E_grp-I"/>
</dbReference>
<evidence type="ECO:0000256" key="2">
    <source>
        <dbReference type="ARBA" id="ARBA00010617"/>
    </source>
</evidence>
<comment type="similarity">
    <text evidence="2 6">Belongs to the cytochrome P450 family.</text>
</comment>
<name>A0ABR2Y7W9_9PEZI</name>
<evidence type="ECO:0000256" key="4">
    <source>
        <dbReference type="ARBA" id="ARBA00022723"/>
    </source>
</evidence>
<dbReference type="InterPro" id="IPR017972">
    <property type="entry name" value="Cyt_P450_CS"/>
</dbReference>
<sequence length="647" mass="72883">MRFSRISDHHYYIWVMAEHCEGEGDWLAVLSRSHEPHEPARATCRTSDPGLVEDTAAEILGGCFAVRTNHHAASAVGVYYLLTRFDSVLQVDWQFEQLFEPFVKLGDTFVLVSPGALVMYTANAEAIHQITSRREAFPKPTELYKLLSMYGENVVTTEGAEWKAHRKVTSTSFNEKNAALVFHETITQTYGLLKQWLGPDGKDRRTIKTIEDDTMTLMLHIIGYAGFGLRFLWSDQKLPADIDPRLAKYSALEPPSGHSLNFKDALAGTLHHIIPLVILPRWLMRVLPFQNIRSAIKSENNLLKYFDEFVKDKVEDTKEGKPEEGMNIMGMLVRTSYGDQAPASEKETKLTRLRDSEIIGNAFVMMVAGHETTANATHFTLLQLATNPDAQRLLQRDVDRIFEGADPKTWDYDQCVNPLMASYVGACMNETLRHMPPGVDIPKRVTPNQDQVLTLNGEKHVMPGGMRIGLVAVAVQYNPRYWPGKPSKITGADNDILDWVPERWYRKQIDGDSAEVEGAESEDFGGFAGPDTSAQLFRPVRGSYLPFSDGARSCLGRRIAQVEMVAVLSIIFQKYSIELAVDEWASDEEVEKMSKEEKTQLYAKAQAKARETLRGATSLITLKLHGNKFVPIRLVPRGQERFVDWAE</sequence>
<dbReference type="Pfam" id="PF00067">
    <property type="entry name" value="p450"/>
    <property type="match status" value="1"/>
</dbReference>
<evidence type="ECO:0000313" key="8">
    <source>
        <dbReference type="Proteomes" id="UP001465668"/>
    </source>
</evidence>
<keyword evidence="6" id="KW-0560">Oxidoreductase</keyword>
<dbReference type="Proteomes" id="UP001465668">
    <property type="component" value="Unassembled WGS sequence"/>
</dbReference>
<comment type="caution">
    <text evidence="7">The sequence shown here is derived from an EMBL/GenBank/DDBJ whole genome shotgun (WGS) entry which is preliminary data.</text>
</comment>
<dbReference type="PANTHER" id="PTHR24305:SF166">
    <property type="entry name" value="CYTOCHROME P450 12A4, MITOCHONDRIAL-RELATED"/>
    <property type="match status" value="1"/>
</dbReference>
<comment type="cofactor">
    <cofactor evidence="1">
        <name>heme</name>
        <dbReference type="ChEBI" id="CHEBI:30413"/>
    </cofactor>
</comment>
<keyword evidence="5 6" id="KW-0408">Iron</keyword>